<keyword evidence="1" id="KW-1185">Reference proteome</keyword>
<dbReference type="STRING" id="4096.A0A1U7XIG5"/>
<sequence>MRQRTGEGLTASAVWPVANWQRTGESNREIDEDVAHRMGVEWLEWMLASGVLCDRNVPPRLKGKFYKVVVRLAMLYGVECWSVKKSHVQNMKEAEIRMLRWMCGYTRKEKIKNEYSRDKVGVAHGED</sequence>
<accession>A0A1U7XIG5</accession>
<organism evidence="1 2">
    <name type="scientific">Nicotiana sylvestris</name>
    <name type="common">Wood tobacco</name>
    <name type="synonym">South American tobacco</name>
    <dbReference type="NCBI Taxonomy" id="4096"/>
    <lineage>
        <taxon>Eukaryota</taxon>
        <taxon>Viridiplantae</taxon>
        <taxon>Streptophyta</taxon>
        <taxon>Embryophyta</taxon>
        <taxon>Tracheophyta</taxon>
        <taxon>Spermatophyta</taxon>
        <taxon>Magnoliopsida</taxon>
        <taxon>eudicotyledons</taxon>
        <taxon>Gunneridae</taxon>
        <taxon>Pentapetalae</taxon>
        <taxon>asterids</taxon>
        <taxon>lamiids</taxon>
        <taxon>Solanales</taxon>
        <taxon>Solanaceae</taxon>
        <taxon>Nicotianoideae</taxon>
        <taxon>Nicotianeae</taxon>
        <taxon>Nicotiana</taxon>
    </lineage>
</organism>
<reference evidence="1" key="1">
    <citation type="journal article" date="2013" name="Genome Biol.">
        <title>Reference genomes and transcriptomes of Nicotiana sylvestris and Nicotiana tomentosiformis.</title>
        <authorList>
            <person name="Sierro N."/>
            <person name="Battey J.N."/>
            <person name="Ouadi S."/>
            <person name="Bovet L."/>
            <person name="Goepfert S."/>
            <person name="Bakaher N."/>
            <person name="Peitsch M.C."/>
            <person name="Ivanov N.V."/>
        </authorList>
    </citation>
    <scope>NUCLEOTIDE SEQUENCE [LARGE SCALE GENOMIC DNA]</scope>
</reference>
<proteinExistence type="predicted"/>
<evidence type="ECO:0000313" key="1">
    <source>
        <dbReference type="Proteomes" id="UP000189701"/>
    </source>
</evidence>
<protein>
    <submittedName>
        <fullName evidence="2">Uncharacterized protein LOC104238084</fullName>
    </submittedName>
</protein>
<dbReference type="RefSeq" id="XP_009790663.1">
    <property type="nucleotide sequence ID" value="XM_009792361.1"/>
</dbReference>
<evidence type="ECO:0000313" key="2">
    <source>
        <dbReference type="RefSeq" id="XP_009790663.1"/>
    </source>
</evidence>
<dbReference type="PANTHER" id="PTHR46238">
    <property type="entry name" value="REVERSE TRANSCRIPTASE DOMAIN-CONTAINING PROTEIN"/>
    <property type="match status" value="1"/>
</dbReference>
<dbReference type="AlphaFoldDB" id="A0A1U7XIG5"/>
<dbReference type="Proteomes" id="UP000189701">
    <property type="component" value="Unplaced"/>
</dbReference>
<name>A0A1U7XIG5_NICSY</name>
<dbReference type="PANTHER" id="PTHR46238:SF8">
    <property type="entry name" value="ENDONUCLEASE_EXONUCLEASE_PHOSPHATASE DOMAIN-CONTAINING PROTEIN"/>
    <property type="match status" value="1"/>
</dbReference>
<reference evidence="2" key="2">
    <citation type="submission" date="2025-08" db="UniProtKB">
        <authorList>
            <consortium name="RefSeq"/>
        </authorList>
    </citation>
    <scope>IDENTIFICATION</scope>
    <source>
        <tissue evidence="2">Leaf</tissue>
    </source>
</reference>
<gene>
    <name evidence="2" type="primary">LOC104238084</name>
</gene>